<dbReference type="EMBL" id="FN595759">
    <property type="protein sequence ID" value="CBI28373.3"/>
    <property type="molecule type" value="Genomic_DNA"/>
</dbReference>
<gene>
    <name evidence="2" type="ordered locus">VIT_12s0057g00050</name>
</gene>
<proteinExistence type="predicted"/>
<keyword evidence="3" id="KW-1185">Reference proteome</keyword>
<evidence type="ECO:0000313" key="3">
    <source>
        <dbReference type="Proteomes" id="UP000009183"/>
    </source>
</evidence>
<dbReference type="Proteomes" id="UP000009183">
    <property type="component" value="Chromosome 12"/>
</dbReference>
<dbReference type="HOGENOM" id="CLU_2709878_0_0_1"/>
<reference evidence="3" key="1">
    <citation type="journal article" date="2007" name="Nature">
        <title>The grapevine genome sequence suggests ancestral hexaploidization in major angiosperm phyla.</title>
        <authorList>
            <consortium name="The French-Italian Public Consortium for Grapevine Genome Characterization."/>
            <person name="Jaillon O."/>
            <person name="Aury J.-M."/>
            <person name="Noel B."/>
            <person name="Policriti A."/>
            <person name="Clepet C."/>
            <person name="Casagrande A."/>
            <person name="Choisne N."/>
            <person name="Aubourg S."/>
            <person name="Vitulo N."/>
            <person name="Jubin C."/>
            <person name="Vezzi A."/>
            <person name="Legeai F."/>
            <person name="Hugueney P."/>
            <person name="Dasilva C."/>
            <person name="Horner D."/>
            <person name="Mica E."/>
            <person name="Jublot D."/>
            <person name="Poulain J."/>
            <person name="Bruyere C."/>
            <person name="Billault A."/>
            <person name="Segurens B."/>
            <person name="Gouyvenoux M."/>
            <person name="Ugarte E."/>
            <person name="Cattonaro F."/>
            <person name="Anthouard V."/>
            <person name="Vico V."/>
            <person name="Del Fabbro C."/>
            <person name="Alaux M."/>
            <person name="Di Gaspero G."/>
            <person name="Dumas V."/>
            <person name="Felice N."/>
            <person name="Paillard S."/>
            <person name="Juman I."/>
            <person name="Moroldo M."/>
            <person name="Scalabrin S."/>
            <person name="Canaguier A."/>
            <person name="Le Clainche I."/>
            <person name="Malacrida G."/>
            <person name="Durand E."/>
            <person name="Pesole G."/>
            <person name="Laucou V."/>
            <person name="Chatelet P."/>
            <person name="Merdinoglu D."/>
            <person name="Delledonne M."/>
            <person name="Pezzotti M."/>
            <person name="Lecharny A."/>
            <person name="Scarpelli C."/>
            <person name="Artiguenave F."/>
            <person name="Pe M.E."/>
            <person name="Valle G."/>
            <person name="Morgante M."/>
            <person name="Caboche M."/>
            <person name="Adam-Blondon A.-F."/>
            <person name="Weissenbach J."/>
            <person name="Quetier F."/>
            <person name="Wincker P."/>
        </authorList>
    </citation>
    <scope>NUCLEOTIDE SEQUENCE [LARGE SCALE GENOMIC DNA]</scope>
    <source>
        <strain evidence="3">cv. Pinot noir / PN40024</strain>
    </source>
</reference>
<dbReference type="InParanoid" id="D7TD00"/>
<evidence type="ECO:0000256" key="1">
    <source>
        <dbReference type="SAM" id="MobiDB-lite"/>
    </source>
</evidence>
<dbReference type="AlphaFoldDB" id="D7TD00"/>
<organism evidence="2 3">
    <name type="scientific">Vitis vinifera</name>
    <name type="common">Grape</name>
    <dbReference type="NCBI Taxonomy" id="29760"/>
    <lineage>
        <taxon>Eukaryota</taxon>
        <taxon>Viridiplantae</taxon>
        <taxon>Streptophyta</taxon>
        <taxon>Embryophyta</taxon>
        <taxon>Tracheophyta</taxon>
        <taxon>Spermatophyta</taxon>
        <taxon>Magnoliopsida</taxon>
        <taxon>eudicotyledons</taxon>
        <taxon>Gunneridae</taxon>
        <taxon>Pentapetalae</taxon>
        <taxon>rosids</taxon>
        <taxon>Vitales</taxon>
        <taxon>Vitaceae</taxon>
        <taxon>Viteae</taxon>
        <taxon>Vitis</taxon>
    </lineage>
</organism>
<name>D7TD00_VITVI</name>
<sequence length="73" mass="8160">MLNNGTRPFLSVSRKPKQAKQNHWLQVSSKSHFPETAFFTDLSPNHLSPFSLPLSIYIPICLSQAQASSAIFT</sequence>
<evidence type="ECO:0000313" key="2">
    <source>
        <dbReference type="EMBL" id="CBI28373.3"/>
    </source>
</evidence>
<accession>D7TD00</accession>
<protein>
    <submittedName>
        <fullName evidence="2">Uncharacterized protein</fullName>
    </submittedName>
</protein>
<feature type="region of interest" description="Disordered" evidence="1">
    <location>
        <begin position="1"/>
        <end position="20"/>
    </location>
</feature>
<dbReference type="PaxDb" id="29760-VIT_12s0057g00050.t01"/>